<dbReference type="AlphaFoldDB" id="R0HYW1"/>
<sequence>MQLKRSSSSSSPSTKLKALFLNLITHSLYRLLRALSRAKSILIEISKHNKKKLFMMMFYSTKSSINQHNIFFGSSSVVSKPKSFPLSIQGHEDEDNHESRYLEWLEERVDENISINDDHSVGERDVVVDYDNDIDHLADMFIARCHEKFLLEKVESYRRFQEMLARSL</sequence>
<gene>
    <name evidence="1" type="ORF">CARUB_v10025553mg</name>
</gene>
<dbReference type="STRING" id="81985.R0HYW1"/>
<dbReference type="EMBL" id="KB870808">
    <property type="protein sequence ID" value="EOA29278.1"/>
    <property type="molecule type" value="Genomic_DNA"/>
</dbReference>
<protein>
    <recommendedName>
        <fullName evidence="3">Cotton fiber protein</fullName>
    </recommendedName>
</protein>
<dbReference type="InterPro" id="IPR008480">
    <property type="entry name" value="DUF761_pln"/>
</dbReference>
<dbReference type="OrthoDB" id="1104789at2759"/>
<evidence type="ECO:0000313" key="2">
    <source>
        <dbReference type="Proteomes" id="UP000029121"/>
    </source>
</evidence>
<dbReference type="Pfam" id="PF05553">
    <property type="entry name" value="DUF761"/>
    <property type="match status" value="1"/>
</dbReference>
<dbReference type="PANTHER" id="PTHR33450:SF24">
    <property type="entry name" value="COTTON FIBER PROTEIN"/>
    <property type="match status" value="1"/>
</dbReference>
<dbReference type="Proteomes" id="UP000029121">
    <property type="component" value="Unassembled WGS sequence"/>
</dbReference>
<evidence type="ECO:0000313" key="1">
    <source>
        <dbReference type="EMBL" id="EOA29278.1"/>
    </source>
</evidence>
<keyword evidence="2" id="KW-1185">Reference proteome</keyword>
<reference evidence="2" key="1">
    <citation type="journal article" date="2013" name="Nat. Genet.">
        <title>The Capsella rubella genome and the genomic consequences of rapid mating system evolution.</title>
        <authorList>
            <person name="Slotte T."/>
            <person name="Hazzouri K.M."/>
            <person name="Agren J.A."/>
            <person name="Koenig D."/>
            <person name="Maumus F."/>
            <person name="Guo Y.L."/>
            <person name="Steige K."/>
            <person name="Platts A.E."/>
            <person name="Escobar J.S."/>
            <person name="Newman L.K."/>
            <person name="Wang W."/>
            <person name="Mandakova T."/>
            <person name="Vello E."/>
            <person name="Smith L.M."/>
            <person name="Henz S.R."/>
            <person name="Steffen J."/>
            <person name="Takuno S."/>
            <person name="Brandvain Y."/>
            <person name="Coop G."/>
            <person name="Andolfatto P."/>
            <person name="Hu T.T."/>
            <person name="Blanchette M."/>
            <person name="Clark R.M."/>
            <person name="Quesneville H."/>
            <person name="Nordborg M."/>
            <person name="Gaut B.S."/>
            <person name="Lysak M.A."/>
            <person name="Jenkins J."/>
            <person name="Grimwood J."/>
            <person name="Chapman J."/>
            <person name="Prochnik S."/>
            <person name="Shu S."/>
            <person name="Rokhsar D."/>
            <person name="Schmutz J."/>
            <person name="Weigel D."/>
            <person name="Wright S.I."/>
        </authorList>
    </citation>
    <scope>NUCLEOTIDE SEQUENCE [LARGE SCALE GENOMIC DNA]</scope>
    <source>
        <strain evidence="2">cv. Monte Gargano</strain>
    </source>
</reference>
<evidence type="ECO:0008006" key="3">
    <source>
        <dbReference type="Google" id="ProtNLM"/>
    </source>
</evidence>
<dbReference type="KEGG" id="crb:17890252"/>
<name>R0HYW1_9BRAS</name>
<dbReference type="PANTHER" id="PTHR33450">
    <property type="entry name" value="EMB|CAB67623.1-RELATED"/>
    <property type="match status" value="1"/>
</dbReference>
<proteinExistence type="predicted"/>
<organism evidence="1 2">
    <name type="scientific">Capsella rubella</name>
    <dbReference type="NCBI Taxonomy" id="81985"/>
    <lineage>
        <taxon>Eukaryota</taxon>
        <taxon>Viridiplantae</taxon>
        <taxon>Streptophyta</taxon>
        <taxon>Embryophyta</taxon>
        <taxon>Tracheophyta</taxon>
        <taxon>Spermatophyta</taxon>
        <taxon>Magnoliopsida</taxon>
        <taxon>eudicotyledons</taxon>
        <taxon>Gunneridae</taxon>
        <taxon>Pentapetalae</taxon>
        <taxon>rosids</taxon>
        <taxon>malvids</taxon>
        <taxon>Brassicales</taxon>
        <taxon>Brassicaceae</taxon>
        <taxon>Camelineae</taxon>
        <taxon>Capsella</taxon>
    </lineage>
</organism>
<accession>R0HYW1</accession>